<evidence type="ECO:0000259" key="1">
    <source>
        <dbReference type="Pfam" id="PF21834"/>
    </source>
</evidence>
<feature type="domain" description="DUF6894" evidence="1">
    <location>
        <begin position="10"/>
        <end position="76"/>
    </location>
</feature>
<keyword evidence="3" id="KW-1185">Reference proteome</keyword>
<reference evidence="2 3" key="1">
    <citation type="submission" date="2018-04" db="EMBL/GenBank/DDBJ databases">
        <title>Methylobacterium sp. PR1016A genome.</title>
        <authorList>
            <person name="Park W."/>
        </authorList>
    </citation>
    <scope>NUCLEOTIDE SEQUENCE [LARGE SCALE GENOMIC DNA]</scope>
    <source>
        <strain evidence="2 3">PR1016A</strain>
    </source>
</reference>
<accession>A0A2R4WM39</accession>
<proteinExistence type="predicted"/>
<protein>
    <recommendedName>
        <fullName evidence="1">DUF6894 domain-containing protein</fullName>
    </recommendedName>
</protein>
<dbReference type="Proteomes" id="UP000244755">
    <property type="component" value="Chromosome 1"/>
</dbReference>
<dbReference type="EMBL" id="CP028843">
    <property type="protein sequence ID" value="AWB22604.1"/>
    <property type="molecule type" value="Genomic_DNA"/>
</dbReference>
<evidence type="ECO:0000313" key="3">
    <source>
        <dbReference type="Proteomes" id="UP000244755"/>
    </source>
</evidence>
<evidence type="ECO:0000313" key="2">
    <source>
        <dbReference type="EMBL" id="AWB22604.1"/>
    </source>
</evidence>
<dbReference type="Pfam" id="PF21834">
    <property type="entry name" value="DUF6894"/>
    <property type="match status" value="1"/>
</dbReference>
<dbReference type="InterPro" id="IPR054189">
    <property type="entry name" value="DUF6894"/>
</dbReference>
<sequence length="86" mass="9140">MIRKGADVPRYFFNVFDGRSSPDDVGSVLGGPDDARREGIRLAGAIIDEHAPVIALGSSWHLEVRDEGGALVTRLDLIVDAPAKAA</sequence>
<dbReference type="AlphaFoldDB" id="A0A2R4WM39"/>
<dbReference type="KEGG" id="mee:DA075_18205"/>
<organism evidence="2 3">
    <name type="scientific">Methylobacterium currus</name>
    <dbReference type="NCBI Taxonomy" id="2051553"/>
    <lineage>
        <taxon>Bacteria</taxon>
        <taxon>Pseudomonadati</taxon>
        <taxon>Pseudomonadota</taxon>
        <taxon>Alphaproteobacteria</taxon>
        <taxon>Hyphomicrobiales</taxon>
        <taxon>Methylobacteriaceae</taxon>
        <taxon>Methylobacterium</taxon>
    </lineage>
</organism>
<gene>
    <name evidence="2" type="ORF">DA075_18205</name>
</gene>
<name>A0A2R4WM39_9HYPH</name>